<dbReference type="Proteomes" id="UP000002484">
    <property type="component" value="Chromosome"/>
</dbReference>
<keyword evidence="5" id="KW-1185">Reference proteome</keyword>
<name>E3JAB7_PSEI1</name>
<dbReference type="InParanoid" id="E3JAB7"/>
<evidence type="ECO:0000256" key="1">
    <source>
        <dbReference type="ARBA" id="ARBA00009108"/>
    </source>
</evidence>
<keyword evidence="3" id="KW-0472">Membrane</keyword>
<dbReference type="FunCoup" id="E3JAB7">
    <property type="interactions" value="1"/>
</dbReference>
<evidence type="ECO:0000313" key="5">
    <source>
        <dbReference type="Proteomes" id="UP000002484"/>
    </source>
</evidence>
<evidence type="ECO:0000313" key="4">
    <source>
        <dbReference type="EMBL" id="ADP80968.1"/>
    </source>
</evidence>
<keyword evidence="3" id="KW-0812">Transmembrane</keyword>
<protein>
    <recommendedName>
        <fullName evidence="6">Division initiation protein</fullName>
    </recommendedName>
</protein>
<proteinExistence type="inferred from homology"/>
<dbReference type="HOGENOM" id="CLU_040273_0_2_11"/>
<reference evidence="4 5" key="1">
    <citation type="submission" date="2010-10" db="EMBL/GenBank/DDBJ databases">
        <title>Complete sequence of Frankia sp. EuI1c.</title>
        <authorList>
            <consortium name="US DOE Joint Genome Institute"/>
            <person name="Lucas S."/>
            <person name="Copeland A."/>
            <person name="Lapidus A."/>
            <person name="Cheng J.-F."/>
            <person name="Bruce D."/>
            <person name="Goodwin L."/>
            <person name="Pitluck S."/>
            <person name="Chertkov O."/>
            <person name="Detter J.C."/>
            <person name="Han C."/>
            <person name="Tapia R."/>
            <person name="Land M."/>
            <person name="Hauser L."/>
            <person name="Jeffries C."/>
            <person name="Kyrpides N."/>
            <person name="Ivanova N."/>
            <person name="Mikhailova N."/>
            <person name="Beauchemin N."/>
            <person name="Sen A."/>
            <person name="Sur S.A."/>
            <person name="Gtari M."/>
            <person name="Wall L."/>
            <person name="Tisa L."/>
            <person name="Woyke T."/>
        </authorList>
    </citation>
    <scope>NUCLEOTIDE SEQUENCE [LARGE SCALE GENOMIC DNA]</scope>
    <source>
        <strain evidence="5">DSM 45817 / CECT 9037 / EuI1c</strain>
    </source>
</reference>
<keyword evidence="3" id="KW-1133">Transmembrane helix</keyword>
<dbReference type="PANTHER" id="PTHR37313">
    <property type="entry name" value="UPF0749 PROTEIN RV1825"/>
    <property type="match status" value="1"/>
</dbReference>
<dbReference type="KEGG" id="fri:FraEuI1c_2943"/>
<dbReference type="Pfam" id="PF05949">
    <property type="entry name" value="DUF881"/>
    <property type="match status" value="1"/>
</dbReference>
<dbReference type="GO" id="GO:0005886">
    <property type="term" value="C:plasma membrane"/>
    <property type="evidence" value="ECO:0007669"/>
    <property type="project" value="TreeGrafter"/>
</dbReference>
<dbReference type="PANTHER" id="PTHR37313:SF2">
    <property type="entry name" value="UPF0749 PROTEIN YLXX"/>
    <property type="match status" value="1"/>
</dbReference>
<dbReference type="EMBL" id="CP002299">
    <property type="protein sequence ID" value="ADP80968.1"/>
    <property type="molecule type" value="Genomic_DNA"/>
</dbReference>
<accession>E3JAB7</accession>
<dbReference type="eggNOG" id="COG3879">
    <property type="taxonomic scope" value="Bacteria"/>
</dbReference>
<evidence type="ECO:0000256" key="3">
    <source>
        <dbReference type="SAM" id="Phobius"/>
    </source>
</evidence>
<dbReference type="Gene3D" id="3.30.70.1880">
    <property type="entry name" value="Protein of unknown function DUF881"/>
    <property type="match status" value="1"/>
</dbReference>
<dbReference type="AlphaFoldDB" id="E3JAB7"/>
<organism evidence="4 5">
    <name type="scientific">Pseudofrankia inefficax (strain DSM 45817 / CECT 9037 / DDB 130130 / EuI1c)</name>
    <name type="common">Frankia inefficax</name>
    <dbReference type="NCBI Taxonomy" id="298654"/>
    <lineage>
        <taxon>Bacteria</taxon>
        <taxon>Bacillati</taxon>
        <taxon>Actinomycetota</taxon>
        <taxon>Actinomycetes</taxon>
        <taxon>Frankiales</taxon>
        <taxon>Frankiaceae</taxon>
        <taxon>Pseudofrankia</taxon>
    </lineage>
</organism>
<comment type="similarity">
    <text evidence="1">Belongs to the UPF0749 family.</text>
</comment>
<evidence type="ECO:0000256" key="2">
    <source>
        <dbReference type="SAM" id="MobiDB-lite"/>
    </source>
</evidence>
<dbReference type="STRING" id="298654.FraEuI1c_2943"/>
<dbReference type="InterPro" id="IPR010273">
    <property type="entry name" value="DUF881"/>
</dbReference>
<gene>
    <name evidence="4" type="ordered locus">FraEuI1c_2943</name>
</gene>
<feature type="region of interest" description="Disordered" evidence="2">
    <location>
        <begin position="1"/>
        <end position="29"/>
    </location>
</feature>
<feature type="transmembrane region" description="Helical" evidence="3">
    <location>
        <begin position="45"/>
        <end position="65"/>
    </location>
</feature>
<sequence>MDRTDPAGPTDAPDERGLPAGVEIPGPRAAAGGAARARARPAARAAVAVLLAASGFAIPVAISAAGRTAPAGTTTAGLVDQLATAGAEDRRLSGQLDQLQGERATLAAAAPDPSVLATATARASTLAVLAGTVPVVGPGITMTVTDPRGNVGADVFVDALQELRDAGAEAIELAGVRLVAESYVVDRPGGGLLVDGVAARAPYQLAVVGDPHTLAEAMRFPGGVLDTVAARDGAEARVTETDRVEIRAVRGTPSPASRPAG</sequence>
<evidence type="ECO:0008006" key="6">
    <source>
        <dbReference type="Google" id="ProtNLM"/>
    </source>
</evidence>
<dbReference type="RefSeq" id="WP_013424086.1">
    <property type="nucleotide sequence ID" value="NC_014666.1"/>
</dbReference>